<evidence type="ECO:0000256" key="3">
    <source>
        <dbReference type="PROSITE-ProRule" id="PRU00221"/>
    </source>
</evidence>
<sequence length="931" mass="99486">MSTTPGASAAAGKRRLREVSPPTPAPSPIPRFQTVDAGGAPDGPDLAAEDAIASAEVASLRQQINALPPTARHALLAVLLSDTPSLALSPLLPLIQPRLQRDFLRTLPLELALHVLSFVDEPRTLVRAAGVSKFWRGLLEDESTWRHMCWKSGFVVPEPQLANGDLGGDAQATPTTTRNMRDLEIGTREDRDEEEERYTPAGRERRGTWDRQAMLHEFAAHTRGAVRTGLGIEQALPDHESTADIYSLTALGRSLPPASSGVAASGSGSGPTRAPASLGLNASQAPTLSLASSDPNHNSVPRPITLSPTALRGFREAFGLPAENAADESARSPRLARLTTTQMVRDLSAARRPRVRPAPPAADAHSASASQAIPDADELLQPPAASFDGQGDRPARTDSSSSTFSYKSHFKYAFQTEQSWVRGPGRLLSTQMSADSGVVTSLAFDGEWIIVGMETSSIHVFEGASGAYVRTLDGHQTGVWCLTLVSKGGGPRPRAHNQQSYDDEVPGEAAEPARRPGKERAPRQPSASAETAHSAFFRPDATPLASSSYASPGSPATSSSQPSRPRRPRPAHRRHSSYSGTSPRAAESFAPVAPDADTAGGMGIGAGGPTGDSLLQGSACATARGWGQDGAVLVSGGCDRTVRVWDVSTGRCIHTLTGHASTVRCLRVLDARPVAVSGSRDGTVRVWDIDNGEPIHVLNGHASSVRAIDVSGNKAVSGSYDATCRLWNVDTGECLHVFRGHFSKIYSIAFDGTRIVSGSLDSTVRVWSAQDGNLIALLQGHTTLVGQLQLDPRTNTLITGGSDGRVLVFSLKTYEMLHQLEAHSTSVNCLQFDERFIVTGGNDGRIKLWDFRTGAYIRDLCEPSLGIWRVVIRDDKVVTLSRREELAPTPEDPNRRVEKTMMDVRTFRPSPEDTTTPNEAASPGWDGYPLA</sequence>
<feature type="repeat" description="WD" evidence="3">
    <location>
        <begin position="820"/>
        <end position="859"/>
    </location>
</feature>
<dbReference type="InterPro" id="IPR015943">
    <property type="entry name" value="WD40/YVTN_repeat-like_dom_sf"/>
</dbReference>
<feature type="compositionally biased region" description="Low complexity" evidence="4">
    <location>
        <begin position="256"/>
        <end position="266"/>
    </location>
</feature>
<feature type="region of interest" description="Disordered" evidence="4">
    <location>
        <begin position="884"/>
        <end position="931"/>
    </location>
</feature>
<dbReference type="InterPro" id="IPR019775">
    <property type="entry name" value="WD40_repeat_CS"/>
</dbReference>
<feature type="repeat" description="WD" evidence="3">
    <location>
        <begin position="738"/>
        <end position="777"/>
    </location>
</feature>
<dbReference type="PANTHER" id="PTHR19848">
    <property type="entry name" value="WD40 REPEAT PROTEIN"/>
    <property type="match status" value="1"/>
</dbReference>
<dbReference type="AlphaFoldDB" id="A0A2S5BBS0"/>
<dbReference type="Pfam" id="PF12937">
    <property type="entry name" value="F-box-like"/>
    <property type="match status" value="1"/>
</dbReference>
<dbReference type="InterPro" id="IPR020472">
    <property type="entry name" value="WD40_PAC1"/>
</dbReference>
<dbReference type="PROSITE" id="PS50082">
    <property type="entry name" value="WD_REPEATS_2"/>
    <property type="match status" value="6"/>
</dbReference>
<dbReference type="InterPro" id="IPR036047">
    <property type="entry name" value="F-box-like_dom_sf"/>
</dbReference>
<dbReference type="PROSITE" id="PS50181">
    <property type="entry name" value="FBOX"/>
    <property type="match status" value="1"/>
</dbReference>
<feature type="region of interest" description="Disordered" evidence="4">
    <location>
        <begin position="344"/>
        <end position="403"/>
    </location>
</feature>
<reference evidence="6 7" key="1">
    <citation type="journal article" date="2018" name="Front. Microbiol.">
        <title>Prospects for Fungal Bioremediation of Acidic Radioactive Waste Sites: Characterization and Genome Sequence of Rhodotorula taiwanensis MD1149.</title>
        <authorList>
            <person name="Tkavc R."/>
            <person name="Matrosova V.Y."/>
            <person name="Grichenko O.E."/>
            <person name="Gostincar C."/>
            <person name="Volpe R.P."/>
            <person name="Klimenkova P."/>
            <person name="Gaidamakova E.K."/>
            <person name="Zhou C.E."/>
            <person name="Stewart B.J."/>
            <person name="Lyman M.G."/>
            <person name="Malfatti S.A."/>
            <person name="Rubinfeld B."/>
            <person name="Courtot M."/>
            <person name="Singh J."/>
            <person name="Dalgard C.L."/>
            <person name="Hamilton T."/>
            <person name="Frey K.G."/>
            <person name="Gunde-Cimerman N."/>
            <person name="Dugan L."/>
            <person name="Daly M.J."/>
        </authorList>
    </citation>
    <scope>NUCLEOTIDE SEQUENCE [LARGE SCALE GENOMIC DNA]</scope>
    <source>
        <strain evidence="6 7">MD1149</strain>
    </source>
</reference>
<feature type="repeat" description="WD" evidence="3">
    <location>
        <begin position="698"/>
        <end position="737"/>
    </location>
</feature>
<dbReference type="SUPFAM" id="SSF50978">
    <property type="entry name" value="WD40 repeat-like"/>
    <property type="match status" value="2"/>
</dbReference>
<feature type="compositionally biased region" description="Low complexity" evidence="4">
    <location>
        <begin position="361"/>
        <end position="372"/>
    </location>
</feature>
<dbReference type="Gene3D" id="2.130.10.10">
    <property type="entry name" value="YVTN repeat-like/Quinoprotein amine dehydrogenase"/>
    <property type="match status" value="2"/>
</dbReference>
<evidence type="ECO:0000313" key="7">
    <source>
        <dbReference type="Proteomes" id="UP000237144"/>
    </source>
</evidence>
<evidence type="ECO:0000256" key="4">
    <source>
        <dbReference type="SAM" id="MobiDB-lite"/>
    </source>
</evidence>
<protein>
    <recommendedName>
        <fullName evidence="5">F-box domain-containing protein</fullName>
    </recommendedName>
</protein>
<dbReference type="Gene3D" id="1.20.1280.50">
    <property type="match status" value="1"/>
</dbReference>
<dbReference type="Pfam" id="PF00400">
    <property type="entry name" value="WD40"/>
    <property type="match status" value="6"/>
</dbReference>
<dbReference type="OrthoDB" id="190105at2759"/>
<dbReference type="InterPro" id="IPR036322">
    <property type="entry name" value="WD40_repeat_dom_sf"/>
</dbReference>
<feature type="compositionally biased region" description="Low complexity" evidence="4">
    <location>
        <begin position="36"/>
        <end position="45"/>
    </location>
</feature>
<dbReference type="Proteomes" id="UP000237144">
    <property type="component" value="Unassembled WGS sequence"/>
</dbReference>
<gene>
    <name evidence="6" type="ORF">BMF94_2663</name>
</gene>
<feature type="compositionally biased region" description="Basic residues" evidence="4">
    <location>
        <begin position="564"/>
        <end position="576"/>
    </location>
</feature>
<dbReference type="PROSITE" id="PS50294">
    <property type="entry name" value="WD_REPEATS_REGION"/>
    <property type="match status" value="5"/>
</dbReference>
<keyword evidence="2" id="KW-0677">Repeat</keyword>
<feature type="repeat" description="WD" evidence="3">
    <location>
        <begin position="778"/>
        <end position="819"/>
    </location>
</feature>
<dbReference type="InterPro" id="IPR001810">
    <property type="entry name" value="F-box_dom"/>
</dbReference>
<organism evidence="6 7">
    <name type="scientific">Rhodotorula taiwanensis</name>
    <dbReference type="NCBI Taxonomy" id="741276"/>
    <lineage>
        <taxon>Eukaryota</taxon>
        <taxon>Fungi</taxon>
        <taxon>Dikarya</taxon>
        <taxon>Basidiomycota</taxon>
        <taxon>Pucciniomycotina</taxon>
        <taxon>Microbotryomycetes</taxon>
        <taxon>Sporidiobolales</taxon>
        <taxon>Sporidiobolaceae</taxon>
        <taxon>Rhodotorula</taxon>
    </lineage>
</organism>
<feature type="region of interest" description="Disordered" evidence="4">
    <location>
        <begin position="488"/>
        <end position="607"/>
    </location>
</feature>
<dbReference type="InterPro" id="IPR001680">
    <property type="entry name" value="WD40_rpt"/>
</dbReference>
<feature type="repeat" description="WD" evidence="3">
    <location>
        <begin position="626"/>
        <end position="655"/>
    </location>
</feature>
<feature type="region of interest" description="Disordered" evidence="4">
    <location>
        <begin position="161"/>
        <end position="207"/>
    </location>
</feature>
<dbReference type="PRINTS" id="PR00320">
    <property type="entry name" value="GPROTEINBRPT"/>
</dbReference>
<feature type="repeat" description="WD" evidence="3">
    <location>
        <begin position="656"/>
        <end position="697"/>
    </location>
</feature>
<accession>A0A2S5BBS0</accession>
<dbReference type="PANTHER" id="PTHR19848:SF8">
    <property type="entry name" value="F-BOX AND WD REPEAT DOMAIN CONTAINING 7"/>
    <property type="match status" value="1"/>
</dbReference>
<evidence type="ECO:0000313" key="6">
    <source>
        <dbReference type="EMBL" id="POY74225.1"/>
    </source>
</evidence>
<dbReference type="STRING" id="741276.A0A2S5BBS0"/>
<feature type="compositionally biased region" description="Basic and acidic residues" evidence="4">
    <location>
        <begin position="179"/>
        <end position="190"/>
    </location>
</feature>
<proteinExistence type="predicted"/>
<feature type="domain" description="F-box" evidence="5">
    <location>
        <begin position="101"/>
        <end position="148"/>
    </location>
</feature>
<dbReference type="CDD" id="cd00200">
    <property type="entry name" value="WD40"/>
    <property type="match status" value="1"/>
</dbReference>
<comment type="caution">
    <text evidence="6">The sequence shown here is derived from an EMBL/GenBank/DDBJ whole genome shotgun (WGS) entry which is preliminary data.</text>
</comment>
<evidence type="ECO:0000256" key="2">
    <source>
        <dbReference type="ARBA" id="ARBA00022737"/>
    </source>
</evidence>
<feature type="compositionally biased region" description="Basic and acidic residues" evidence="4">
    <location>
        <begin position="511"/>
        <end position="522"/>
    </location>
</feature>
<feature type="region of interest" description="Disordered" evidence="4">
    <location>
        <begin position="256"/>
        <end position="279"/>
    </location>
</feature>
<dbReference type="SMART" id="SM00256">
    <property type="entry name" value="FBOX"/>
    <property type="match status" value="1"/>
</dbReference>
<feature type="compositionally biased region" description="Basic and acidic residues" evidence="4">
    <location>
        <begin position="884"/>
        <end position="906"/>
    </location>
</feature>
<dbReference type="PROSITE" id="PS00678">
    <property type="entry name" value="WD_REPEATS_1"/>
    <property type="match status" value="4"/>
</dbReference>
<keyword evidence="7" id="KW-1185">Reference proteome</keyword>
<name>A0A2S5BBS0_9BASI</name>
<keyword evidence="1 3" id="KW-0853">WD repeat</keyword>
<evidence type="ECO:0000259" key="5">
    <source>
        <dbReference type="PROSITE" id="PS50181"/>
    </source>
</evidence>
<feature type="compositionally biased region" description="Low complexity" evidence="4">
    <location>
        <begin position="545"/>
        <end position="563"/>
    </location>
</feature>
<dbReference type="EMBL" id="PJQD01000026">
    <property type="protein sequence ID" value="POY74225.1"/>
    <property type="molecule type" value="Genomic_DNA"/>
</dbReference>
<feature type="region of interest" description="Disordered" evidence="4">
    <location>
        <begin position="1"/>
        <end position="45"/>
    </location>
</feature>
<dbReference type="SMART" id="SM00320">
    <property type="entry name" value="WD40"/>
    <property type="match status" value="7"/>
</dbReference>
<evidence type="ECO:0000256" key="1">
    <source>
        <dbReference type="ARBA" id="ARBA00022574"/>
    </source>
</evidence>
<dbReference type="SUPFAM" id="SSF81383">
    <property type="entry name" value="F-box domain"/>
    <property type="match status" value="1"/>
</dbReference>